<keyword evidence="4" id="KW-1185">Reference proteome</keyword>
<evidence type="ECO:0000313" key="3">
    <source>
        <dbReference type="EMBL" id="KAK3868798.1"/>
    </source>
</evidence>
<sequence length="348" mass="38267">MDVSVLKTLLASQEQAYRGALEVYIGQTNDMIKALQSTIKEVTQSLEFTQQEVDQLKQQVVKLEAEKTENKEVANGMKEDLQASKKLVMELEERCNHQEDHSRRNNLQIVGMEERPEGETWEQTAVLVSKLLEDKLELPNLQMERAHRVGQRSNQLTRPIIARFVRFCDREAVMRSVTKLRGTRIFINEDLCPASQSIRKAQLPLLKKARSEGKLAYFRHTKLVIKQRMSAPQHEVPTRTFHSSRPSSLNPPPPGGRDSGSEAWPQLSVPGAVSSVDSAVGVSGSPAGVTAVVAAPDVTATLGAVGGGDVAVSPSLKAGVCSGEKKDVPPLSTVKRVNTRMSSRLSKK</sequence>
<evidence type="ECO:0000256" key="1">
    <source>
        <dbReference type="SAM" id="Coils"/>
    </source>
</evidence>
<gene>
    <name evidence="3" type="ORF">Pcinc_025836</name>
</gene>
<proteinExistence type="predicted"/>
<dbReference type="AlphaFoldDB" id="A0AAE1F7R9"/>
<name>A0AAE1F7R9_PETCI</name>
<dbReference type="EMBL" id="JAWQEG010002943">
    <property type="protein sequence ID" value="KAK3868798.1"/>
    <property type="molecule type" value="Genomic_DNA"/>
</dbReference>
<evidence type="ECO:0008006" key="5">
    <source>
        <dbReference type="Google" id="ProtNLM"/>
    </source>
</evidence>
<dbReference type="InterPro" id="IPR004244">
    <property type="entry name" value="Transposase_22"/>
</dbReference>
<reference evidence="3" key="1">
    <citation type="submission" date="2023-10" db="EMBL/GenBank/DDBJ databases">
        <title>Genome assemblies of two species of porcelain crab, Petrolisthes cinctipes and Petrolisthes manimaculis (Anomura: Porcellanidae).</title>
        <authorList>
            <person name="Angst P."/>
        </authorList>
    </citation>
    <scope>NUCLEOTIDE SEQUENCE</scope>
    <source>
        <strain evidence="3">PB745_01</strain>
        <tissue evidence="3">Gill</tissue>
    </source>
</reference>
<dbReference type="PANTHER" id="PTHR11505">
    <property type="entry name" value="L1 TRANSPOSABLE ELEMENT-RELATED"/>
    <property type="match status" value="1"/>
</dbReference>
<protein>
    <recommendedName>
        <fullName evidence="5">Transposase</fullName>
    </recommendedName>
</protein>
<evidence type="ECO:0000313" key="4">
    <source>
        <dbReference type="Proteomes" id="UP001286313"/>
    </source>
</evidence>
<organism evidence="3 4">
    <name type="scientific">Petrolisthes cinctipes</name>
    <name type="common">Flat porcelain crab</name>
    <dbReference type="NCBI Taxonomy" id="88211"/>
    <lineage>
        <taxon>Eukaryota</taxon>
        <taxon>Metazoa</taxon>
        <taxon>Ecdysozoa</taxon>
        <taxon>Arthropoda</taxon>
        <taxon>Crustacea</taxon>
        <taxon>Multicrustacea</taxon>
        <taxon>Malacostraca</taxon>
        <taxon>Eumalacostraca</taxon>
        <taxon>Eucarida</taxon>
        <taxon>Decapoda</taxon>
        <taxon>Pleocyemata</taxon>
        <taxon>Anomura</taxon>
        <taxon>Galatheoidea</taxon>
        <taxon>Porcellanidae</taxon>
        <taxon>Petrolisthes</taxon>
    </lineage>
</organism>
<accession>A0AAE1F7R9</accession>
<keyword evidence="1" id="KW-0175">Coiled coil</keyword>
<dbReference type="Proteomes" id="UP001286313">
    <property type="component" value="Unassembled WGS sequence"/>
</dbReference>
<evidence type="ECO:0000256" key="2">
    <source>
        <dbReference type="SAM" id="MobiDB-lite"/>
    </source>
</evidence>
<feature type="coiled-coil region" evidence="1">
    <location>
        <begin position="32"/>
        <end position="101"/>
    </location>
</feature>
<comment type="caution">
    <text evidence="3">The sequence shown here is derived from an EMBL/GenBank/DDBJ whole genome shotgun (WGS) entry which is preliminary data.</text>
</comment>
<dbReference type="Gene3D" id="3.30.70.1820">
    <property type="entry name" value="L1 transposable element, RRM domain"/>
    <property type="match status" value="1"/>
</dbReference>
<feature type="region of interest" description="Disordered" evidence="2">
    <location>
        <begin position="228"/>
        <end position="267"/>
    </location>
</feature>